<accession>A0A5S9Q5W0</accession>
<keyword evidence="2 11" id="KW-0813">Transport</keyword>
<evidence type="ECO:0000256" key="9">
    <source>
        <dbReference type="ARBA" id="ARBA00023136"/>
    </source>
</evidence>
<dbReference type="AlphaFoldDB" id="A0A5S9Q5W0"/>
<evidence type="ECO:0000256" key="11">
    <source>
        <dbReference type="PROSITE-ProRule" id="PRU01360"/>
    </source>
</evidence>
<evidence type="ECO:0000313" key="14">
    <source>
        <dbReference type="EMBL" id="CAA0113190.1"/>
    </source>
</evidence>
<dbReference type="InterPro" id="IPR036942">
    <property type="entry name" value="Beta-barrel_TonB_sf"/>
</dbReference>
<evidence type="ECO:0000256" key="4">
    <source>
        <dbReference type="ARBA" id="ARBA00022496"/>
    </source>
</evidence>
<keyword evidence="7" id="KW-0406">Ion transport</keyword>
<dbReference type="EMBL" id="CACSII010000017">
    <property type="protein sequence ID" value="CAA0113190.1"/>
    <property type="molecule type" value="Genomic_DNA"/>
</dbReference>
<sequence length="717" mass="78978">MLIRFATTFTSLALATSAAYANDTTEQSNQDASRTKVIVEEVIVTGQKVERSQMDTVTSVSVISGEAIDDATGLDDFYDILERMPNVARNGSFDFSIRGISGNGPTNANNGASTIGVFLDNSTLTARSLQAGALSTWDVESVEVLRGPQSTTSGRNSLAGAIYINTRDPEFNYDGKARASYGEYNTYQVAIAQNVAVTDFMAFRLTADRQHTDNFVENKTIDGNDWDRETNTLVRGKLLFTLPGDGDLLFTASNSKFGDYGDDGVINNVEDRVNIFNTPTTWFTDVNNYSIEYTQPLTDVLSFSSNTGYVESTFDRDSDADGQAGEANLKQDSIEDNFSQEFLLNVQADNLRAVIGLWYANGALDDSYSTRDSLVDADEGGPIPAVLLDFSNESRENYENAALFMDFDIVLSDYFTLLTGLRADYERRESRILSSGERKSSTGIPQADAVIDALISSQAGVSRGASDSFNLLPKLGFNLTWNDDLTTGFVVQRGYRPGGVSLNVLRSQAHEYDAEFTTNYEFSMRAEFWDDRVLLTTNIFYTDWQNQQVNVEGEGGRFDSMIVNAGKSHLYGFEMTSSILLMDGWTLDAGIGFTNTRFDEFAEPSVGTDYAGDEFPGARKATRNIGTTYRNPNGFFVSANASYGSSGAPRLGTDLTLDDYELINVKTGYEAKHWAAYVYANNVLNEEYVLERYETSQFGDAVLGAPRVVGLVTEFNW</sequence>
<dbReference type="SUPFAM" id="SSF56935">
    <property type="entry name" value="Porins"/>
    <property type="match status" value="1"/>
</dbReference>
<comment type="similarity">
    <text evidence="11">Belongs to the TonB-dependent receptor family.</text>
</comment>
<keyword evidence="3 11" id="KW-1134">Transmembrane beta strand</keyword>
<dbReference type="PANTHER" id="PTHR32552:SF81">
    <property type="entry name" value="TONB-DEPENDENT OUTER MEMBRANE RECEPTOR"/>
    <property type="match status" value="1"/>
</dbReference>
<dbReference type="InterPro" id="IPR039426">
    <property type="entry name" value="TonB-dep_rcpt-like"/>
</dbReference>
<dbReference type="Gene3D" id="2.40.170.20">
    <property type="entry name" value="TonB-dependent receptor, beta-barrel domain"/>
    <property type="match status" value="1"/>
</dbReference>
<gene>
    <name evidence="14" type="primary">fyuA_1</name>
    <name evidence="14" type="ORF">DPBNPPHM_01631</name>
</gene>
<feature type="domain" description="TonB-dependent receptor plug" evidence="13">
    <location>
        <begin position="53"/>
        <end position="161"/>
    </location>
</feature>
<keyword evidence="10 11" id="KW-0998">Cell outer membrane</keyword>
<keyword evidence="5 11" id="KW-0812">Transmembrane</keyword>
<evidence type="ECO:0000256" key="12">
    <source>
        <dbReference type="SAM" id="SignalP"/>
    </source>
</evidence>
<evidence type="ECO:0000256" key="8">
    <source>
        <dbReference type="ARBA" id="ARBA00023077"/>
    </source>
</evidence>
<reference evidence="14 15" key="1">
    <citation type="submission" date="2019-11" db="EMBL/GenBank/DDBJ databases">
        <authorList>
            <person name="Holert J."/>
        </authorList>
    </citation>
    <scope>NUCLEOTIDE SEQUENCE [LARGE SCALE GENOMIC DNA]</scope>
    <source>
        <strain evidence="14">BC5_2</strain>
    </source>
</reference>
<dbReference type="InterPro" id="IPR012910">
    <property type="entry name" value="Plug_dom"/>
</dbReference>
<name>A0A5S9Q5W0_9GAMM</name>
<keyword evidence="4" id="KW-0410">Iron transport</keyword>
<dbReference type="GO" id="GO:0009279">
    <property type="term" value="C:cell outer membrane"/>
    <property type="evidence" value="ECO:0007669"/>
    <property type="project" value="UniProtKB-SubCell"/>
</dbReference>
<keyword evidence="14" id="KW-0675">Receptor</keyword>
<proteinExistence type="inferred from homology"/>
<evidence type="ECO:0000256" key="7">
    <source>
        <dbReference type="ARBA" id="ARBA00023065"/>
    </source>
</evidence>
<comment type="subcellular location">
    <subcellularLocation>
        <location evidence="1 11">Cell outer membrane</location>
        <topology evidence="1 11">Multi-pass membrane protein</topology>
    </subcellularLocation>
</comment>
<feature type="signal peptide" evidence="12">
    <location>
        <begin position="1"/>
        <end position="21"/>
    </location>
</feature>
<evidence type="ECO:0000313" key="15">
    <source>
        <dbReference type="Proteomes" id="UP000434580"/>
    </source>
</evidence>
<evidence type="ECO:0000256" key="6">
    <source>
        <dbReference type="ARBA" id="ARBA00023004"/>
    </source>
</evidence>
<dbReference type="GO" id="GO:0006826">
    <property type="term" value="P:iron ion transport"/>
    <property type="evidence" value="ECO:0007669"/>
    <property type="project" value="UniProtKB-KW"/>
</dbReference>
<evidence type="ECO:0000256" key="10">
    <source>
        <dbReference type="ARBA" id="ARBA00023237"/>
    </source>
</evidence>
<evidence type="ECO:0000256" key="2">
    <source>
        <dbReference type="ARBA" id="ARBA00022448"/>
    </source>
</evidence>
<evidence type="ECO:0000256" key="5">
    <source>
        <dbReference type="ARBA" id="ARBA00022692"/>
    </source>
</evidence>
<dbReference type="PANTHER" id="PTHR32552">
    <property type="entry name" value="FERRICHROME IRON RECEPTOR-RELATED"/>
    <property type="match status" value="1"/>
</dbReference>
<evidence type="ECO:0000256" key="1">
    <source>
        <dbReference type="ARBA" id="ARBA00004571"/>
    </source>
</evidence>
<dbReference type="PROSITE" id="PS52016">
    <property type="entry name" value="TONB_DEPENDENT_REC_3"/>
    <property type="match status" value="1"/>
</dbReference>
<protein>
    <submittedName>
        <fullName evidence="14">Pesticin receptor</fullName>
    </submittedName>
</protein>
<keyword evidence="8" id="KW-0798">TonB box</keyword>
<keyword evidence="6" id="KW-0408">Iron</keyword>
<dbReference type="Pfam" id="PF07715">
    <property type="entry name" value="Plug"/>
    <property type="match status" value="1"/>
</dbReference>
<evidence type="ECO:0000259" key="13">
    <source>
        <dbReference type="Pfam" id="PF07715"/>
    </source>
</evidence>
<keyword evidence="9 11" id="KW-0472">Membrane</keyword>
<dbReference type="OrthoDB" id="7051185at2"/>
<organism evidence="14 15">
    <name type="scientific">BD1-7 clade bacterium</name>
    <dbReference type="NCBI Taxonomy" id="2029982"/>
    <lineage>
        <taxon>Bacteria</taxon>
        <taxon>Pseudomonadati</taxon>
        <taxon>Pseudomonadota</taxon>
        <taxon>Gammaproteobacteria</taxon>
        <taxon>Cellvibrionales</taxon>
        <taxon>Spongiibacteraceae</taxon>
        <taxon>BD1-7 clade</taxon>
    </lineage>
</organism>
<keyword evidence="12" id="KW-0732">Signal</keyword>
<evidence type="ECO:0000256" key="3">
    <source>
        <dbReference type="ARBA" id="ARBA00022452"/>
    </source>
</evidence>
<feature type="chain" id="PRO_5030138095" evidence="12">
    <location>
        <begin position="22"/>
        <end position="717"/>
    </location>
</feature>
<dbReference type="Proteomes" id="UP000434580">
    <property type="component" value="Unassembled WGS sequence"/>
</dbReference>